<feature type="transmembrane region" description="Helical" evidence="5">
    <location>
        <begin position="91"/>
        <end position="114"/>
    </location>
</feature>
<dbReference type="PANTHER" id="PTHR31465">
    <property type="entry name" value="PROTEIN RTA1-RELATED"/>
    <property type="match status" value="1"/>
</dbReference>
<dbReference type="EMBL" id="JAVRRG010000048">
    <property type="protein sequence ID" value="KAK5093071.1"/>
    <property type="molecule type" value="Genomic_DNA"/>
</dbReference>
<feature type="transmembrane region" description="Helical" evidence="5">
    <location>
        <begin position="172"/>
        <end position="194"/>
    </location>
</feature>
<keyword evidence="7" id="KW-1185">Reference proteome</keyword>
<keyword evidence="4 5" id="KW-0472">Membrane</keyword>
<dbReference type="Proteomes" id="UP001345013">
    <property type="component" value="Unassembled WGS sequence"/>
</dbReference>
<evidence type="ECO:0000256" key="5">
    <source>
        <dbReference type="SAM" id="Phobius"/>
    </source>
</evidence>
<comment type="caution">
    <text evidence="6">The sequence shown here is derived from an EMBL/GenBank/DDBJ whole genome shotgun (WGS) entry which is preliminary data.</text>
</comment>
<feature type="transmembrane region" description="Helical" evidence="5">
    <location>
        <begin position="27"/>
        <end position="48"/>
    </location>
</feature>
<feature type="transmembrane region" description="Helical" evidence="5">
    <location>
        <begin position="134"/>
        <end position="152"/>
    </location>
</feature>
<organism evidence="6 7">
    <name type="scientific">Lithohypha guttulata</name>
    <dbReference type="NCBI Taxonomy" id="1690604"/>
    <lineage>
        <taxon>Eukaryota</taxon>
        <taxon>Fungi</taxon>
        <taxon>Dikarya</taxon>
        <taxon>Ascomycota</taxon>
        <taxon>Pezizomycotina</taxon>
        <taxon>Eurotiomycetes</taxon>
        <taxon>Chaetothyriomycetidae</taxon>
        <taxon>Chaetothyriales</taxon>
        <taxon>Trichomeriaceae</taxon>
        <taxon>Lithohypha</taxon>
    </lineage>
</organism>
<dbReference type="InterPro" id="IPR007568">
    <property type="entry name" value="RTA1"/>
</dbReference>
<feature type="transmembrane region" description="Helical" evidence="5">
    <location>
        <begin position="60"/>
        <end position="79"/>
    </location>
</feature>
<evidence type="ECO:0000256" key="1">
    <source>
        <dbReference type="ARBA" id="ARBA00004141"/>
    </source>
</evidence>
<keyword evidence="2 5" id="KW-0812">Transmembrane</keyword>
<evidence type="ECO:0000313" key="6">
    <source>
        <dbReference type="EMBL" id="KAK5093071.1"/>
    </source>
</evidence>
<dbReference type="Pfam" id="PF04479">
    <property type="entry name" value="RTA1"/>
    <property type="match status" value="1"/>
</dbReference>
<feature type="transmembrane region" description="Helical" evidence="5">
    <location>
        <begin position="267"/>
        <end position="286"/>
    </location>
</feature>
<evidence type="ECO:0000313" key="7">
    <source>
        <dbReference type="Proteomes" id="UP001345013"/>
    </source>
</evidence>
<feature type="transmembrane region" description="Helical" evidence="5">
    <location>
        <begin position="230"/>
        <end position="247"/>
    </location>
</feature>
<comment type="subcellular location">
    <subcellularLocation>
        <location evidence="1">Membrane</location>
        <topology evidence="1">Multi-pass membrane protein</topology>
    </subcellularLocation>
</comment>
<name>A0ABR0KBK8_9EURO</name>
<evidence type="ECO:0000256" key="2">
    <source>
        <dbReference type="ARBA" id="ARBA00022692"/>
    </source>
</evidence>
<evidence type="ECO:0008006" key="8">
    <source>
        <dbReference type="Google" id="ProtNLM"/>
    </source>
</evidence>
<accession>A0ABR0KBK8</accession>
<reference evidence="6 7" key="1">
    <citation type="submission" date="2023-08" db="EMBL/GenBank/DDBJ databases">
        <title>Black Yeasts Isolated from many extreme environments.</title>
        <authorList>
            <person name="Coleine C."/>
            <person name="Stajich J.E."/>
            <person name="Selbmann L."/>
        </authorList>
    </citation>
    <scope>NUCLEOTIDE SEQUENCE [LARGE SCALE GENOMIC DNA]</scope>
    <source>
        <strain evidence="6 7">CCFEE 5885</strain>
    </source>
</reference>
<evidence type="ECO:0000256" key="4">
    <source>
        <dbReference type="ARBA" id="ARBA00023136"/>
    </source>
</evidence>
<gene>
    <name evidence="6" type="ORF">LTR24_004601</name>
</gene>
<proteinExistence type="predicted"/>
<sequence length="336" mass="37586">MAAIPALSARQDNTTSSGDDAWAGFELWHYTPSIAAAVIFIILFIGLTGYHTFLIVRRRTWFCIPFVVGGLFEMVGYIGRALSHSDTENTQYYIIQSLGLLLAPILFAASIYMILGRMIRVLQAEEHSIVRVNWLTKIFVGGDIFCFMIQGAGGGLLSKATTSSQIDTYNNIILGGVILQILVFVLFLTTALIFQSRLHRQPTAASLDGPLGEHNGLSGGRLGKLTWKRIMLGLYASSMLILVRNLYRTIEYGMGWNSYLLTTEWPLYVFDALLMVLVLTICIMWYDSEISKGNRKSAATARRYEAHNLENGDGMVQGQREVHTVKNESNRLRPWS</sequence>
<dbReference type="PANTHER" id="PTHR31465:SF35">
    <property type="entry name" value="RTA1 DOMAIN PROTEIN-RELATED"/>
    <property type="match status" value="1"/>
</dbReference>
<keyword evidence="3 5" id="KW-1133">Transmembrane helix</keyword>
<protein>
    <recommendedName>
        <fullName evidence="8">RTA1-domain-containing protein</fullName>
    </recommendedName>
</protein>
<evidence type="ECO:0000256" key="3">
    <source>
        <dbReference type="ARBA" id="ARBA00022989"/>
    </source>
</evidence>